<evidence type="ECO:0000313" key="2">
    <source>
        <dbReference type="EMBL" id="WOL20618.1"/>
    </source>
</evidence>
<evidence type="ECO:0000313" key="3">
    <source>
        <dbReference type="Proteomes" id="UP001327560"/>
    </source>
</evidence>
<feature type="compositionally biased region" description="Polar residues" evidence="1">
    <location>
        <begin position="324"/>
        <end position="339"/>
    </location>
</feature>
<reference evidence="2 3" key="1">
    <citation type="submission" date="2023-10" db="EMBL/GenBank/DDBJ databases">
        <title>Chromosome-scale genome assembly provides insights into flower coloration mechanisms of Canna indica.</title>
        <authorList>
            <person name="Li C."/>
        </authorList>
    </citation>
    <scope>NUCLEOTIDE SEQUENCE [LARGE SCALE GENOMIC DNA]</scope>
    <source>
        <tissue evidence="2">Flower</tissue>
    </source>
</reference>
<dbReference type="EMBL" id="CP136898">
    <property type="protein sequence ID" value="WOL20618.1"/>
    <property type="molecule type" value="Genomic_DNA"/>
</dbReference>
<keyword evidence="3" id="KW-1185">Reference proteome</keyword>
<feature type="region of interest" description="Disordered" evidence="1">
    <location>
        <begin position="249"/>
        <end position="354"/>
    </location>
</feature>
<gene>
    <name evidence="2" type="ORF">Cni_G29423</name>
</gene>
<evidence type="ECO:0000256" key="1">
    <source>
        <dbReference type="SAM" id="MobiDB-lite"/>
    </source>
</evidence>
<sequence length="608" mass="68146">MEVVPMEETPPPPITDKVGVNPNLSSTIATNILEATPRPATAPVIPKPNHASPGTGKLSWAQILRSSNPKHLNSISSSTLSRIQLSSPSKVSFSANQLQQWQSPWHASLIGNFFGKLPPLPVVSHWASNLWSSVDLINVLDIEDDFFVFAFLRWNRLLTSSPADPGCAGGMSLDWYPGSLFFGLGWKHSLVPLFGFGFMLYRWNFGILLLNLDLDYASKGHPLPPREAANLIPIDKGSEEPIFGPCIQVTRKKNRPKPPPQNFKSYQSETSPIDPKEQQPKEPFNQGINLARPNNIRKETPKVTQKFTLKETRSKPPPAKKNAKTGSLTSLVKGSQTAKNPPDHSKEKNKSETINHRASIQKSFDQLVQEETDVSVKIANSFIRKLGKDWKGVSSPSNGASGGIILAWNINFVNAKVDYPESKNIVHQAWNKPIDTLNPSPSFLCNSRPPDMPYLSGIKLENLEANLKITQGLINNLEIKEASNDLSPHEQDNLTSLINKATIIQRQISLKWWANAKLKWYLGGDRNTAYFHRMVTFERKINHISSITSDSGDTISGDREILTEFSRFYPNLWNHSSNPFTIQLWPHFPFVFDNFNNFLTAPFYKTKI</sequence>
<accession>A0AAQ3L8B3</accession>
<protein>
    <submittedName>
        <fullName evidence="2">Uncharacterized protein</fullName>
    </submittedName>
</protein>
<feature type="region of interest" description="Disordered" evidence="1">
    <location>
        <begin position="1"/>
        <end position="21"/>
    </location>
</feature>
<dbReference type="Proteomes" id="UP001327560">
    <property type="component" value="Chromosome 9"/>
</dbReference>
<name>A0AAQ3L8B3_9LILI</name>
<proteinExistence type="predicted"/>
<feature type="compositionally biased region" description="Basic and acidic residues" evidence="1">
    <location>
        <begin position="341"/>
        <end position="354"/>
    </location>
</feature>
<organism evidence="2 3">
    <name type="scientific">Canna indica</name>
    <name type="common">Indian-shot</name>
    <dbReference type="NCBI Taxonomy" id="4628"/>
    <lineage>
        <taxon>Eukaryota</taxon>
        <taxon>Viridiplantae</taxon>
        <taxon>Streptophyta</taxon>
        <taxon>Embryophyta</taxon>
        <taxon>Tracheophyta</taxon>
        <taxon>Spermatophyta</taxon>
        <taxon>Magnoliopsida</taxon>
        <taxon>Liliopsida</taxon>
        <taxon>Zingiberales</taxon>
        <taxon>Cannaceae</taxon>
        <taxon>Canna</taxon>
    </lineage>
</organism>
<dbReference type="AlphaFoldDB" id="A0AAQ3L8B3"/>